<evidence type="ECO:0000256" key="6">
    <source>
        <dbReference type="ARBA" id="ARBA00023139"/>
    </source>
</evidence>
<dbReference type="Pfam" id="PF05504">
    <property type="entry name" value="Spore_GerAC"/>
    <property type="match status" value="1"/>
</dbReference>
<keyword evidence="7" id="KW-0449">Lipoprotein</keyword>
<evidence type="ECO:0000256" key="7">
    <source>
        <dbReference type="ARBA" id="ARBA00023288"/>
    </source>
</evidence>
<dbReference type="GO" id="GO:0009847">
    <property type="term" value="P:spore germination"/>
    <property type="evidence" value="ECO:0007669"/>
    <property type="project" value="InterPro"/>
</dbReference>
<dbReference type="InterPro" id="IPR038501">
    <property type="entry name" value="Spore_GerAC_C_sf"/>
</dbReference>
<dbReference type="InterPro" id="IPR046953">
    <property type="entry name" value="Spore_GerAC-like_C"/>
</dbReference>
<dbReference type="Proteomes" id="UP000198915">
    <property type="component" value="Unassembled WGS sequence"/>
</dbReference>
<dbReference type="Pfam" id="PF25198">
    <property type="entry name" value="Spore_GerAC_N"/>
    <property type="match status" value="1"/>
</dbReference>
<reference evidence="12" key="1">
    <citation type="submission" date="2016-10" db="EMBL/GenBank/DDBJ databases">
        <authorList>
            <person name="Varghese N."/>
            <person name="Submissions S."/>
        </authorList>
    </citation>
    <scope>NUCLEOTIDE SEQUENCE [LARGE SCALE GENOMIC DNA]</scope>
    <source>
        <strain evidence="12">OK042</strain>
    </source>
</reference>
<name>A0A1I3R980_9BACL</name>
<comment type="subcellular location">
    <subcellularLocation>
        <location evidence="1">Membrane</location>
        <topology evidence="1">Lipid-anchor</topology>
    </subcellularLocation>
</comment>
<protein>
    <submittedName>
        <fullName evidence="11">Germination protein, Ger(X)C family</fullName>
    </submittedName>
</protein>
<dbReference type="InterPro" id="IPR008844">
    <property type="entry name" value="Spore_GerAC-like"/>
</dbReference>
<evidence type="ECO:0000256" key="3">
    <source>
        <dbReference type="ARBA" id="ARBA00022544"/>
    </source>
</evidence>
<feature type="signal peptide" evidence="8">
    <location>
        <begin position="1"/>
        <end position="20"/>
    </location>
</feature>
<evidence type="ECO:0000313" key="11">
    <source>
        <dbReference type="EMBL" id="SFJ42332.1"/>
    </source>
</evidence>
<keyword evidence="12" id="KW-1185">Reference proteome</keyword>
<evidence type="ECO:0000256" key="2">
    <source>
        <dbReference type="ARBA" id="ARBA00007886"/>
    </source>
</evidence>
<feature type="domain" description="Spore germination protein N-terminal" evidence="10">
    <location>
        <begin position="22"/>
        <end position="187"/>
    </location>
</feature>
<accession>A0A1I3R980</accession>
<dbReference type="GO" id="GO:0016020">
    <property type="term" value="C:membrane"/>
    <property type="evidence" value="ECO:0007669"/>
    <property type="project" value="UniProtKB-SubCell"/>
</dbReference>
<keyword evidence="3" id="KW-0309">Germination</keyword>
<dbReference type="NCBIfam" id="TIGR02887">
    <property type="entry name" value="spore_ger_x_C"/>
    <property type="match status" value="1"/>
</dbReference>
<dbReference type="EMBL" id="FORT01000003">
    <property type="protein sequence ID" value="SFJ42332.1"/>
    <property type="molecule type" value="Genomic_DNA"/>
</dbReference>
<sequence length="356" mass="40695">MKRFTLVFLSLLLIFPLAGCWDAKSIDKRLLPAIMGVELDKDKKTYIVSLRIPDPQSKDFHTVHAKSKTISDALDKIRMNEERSIDVLHLTLIIVSEELAKKGIEELIEYAIRSREIKSKALLAVAKGDIYTLLQSRKNLRKEKGIEMLDLFSPNAGWTPNVSLNYIWEAYRDIQASTVDMAVPLLKEGTETLFEMEGSAIFHNDKQVGTISTDETFLYNLFRDRFTSGIVEITPSASLEIVDAKISHRTSWVSDRPKIFSTLRLKAIVVEANEKTRLNTNTLKLELEKLLEDRFQKLFGTVRSKKADIFMTGVIFRSKLAPDQVDLWEDQLYEKLIMDLKTDVIIRNTGNVRLGQ</sequence>
<evidence type="ECO:0000259" key="10">
    <source>
        <dbReference type="Pfam" id="PF25198"/>
    </source>
</evidence>
<feature type="domain" description="Spore germination GerAC-like C-terminal" evidence="9">
    <location>
        <begin position="197"/>
        <end position="350"/>
    </location>
</feature>
<dbReference type="PANTHER" id="PTHR35789">
    <property type="entry name" value="SPORE GERMINATION PROTEIN B3"/>
    <property type="match status" value="1"/>
</dbReference>
<evidence type="ECO:0000259" key="9">
    <source>
        <dbReference type="Pfam" id="PF05504"/>
    </source>
</evidence>
<evidence type="ECO:0000256" key="1">
    <source>
        <dbReference type="ARBA" id="ARBA00004635"/>
    </source>
</evidence>
<dbReference type="RefSeq" id="WP_092267323.1">
    <property type="nucleotide sequence ID" value="NZ_FORT01000003.1"/>
</dbReference>
<comment type="similarity">
    <text evidence="2">Belongs to the GerABKC lipoprotein family.</text>
</comment>
<dbReference type="STRING" id="1884381.SAMN05518846_103315"/>
<evidence type="ECO:0000256" key="8">
    <source>
        <dbReference type="SAM" id="SignalP"/>
    </source>
</evidence>
<evidence type="ECO:0000256" key="5">
    <source>
        <dbReference type="ARBA" id="ARBA00023136"/>
    </source>
</evidence>
<keyword evidence="5" id="KW-0472">Membrane</keyword>
<dbReference type="PANTHER" id="PTHR35789:SF1">
    <property type="entry name" value="SPORE GERMINATION PROTEIN B3"/>
    <property type="match status" value="1"/>
</dbReference>
<dbReference type="AlphaFoldDB" id="A0A1I3R980"/>
<dbReference type="Gene3D" id="3.30.300.210">
    <property type="entry name" value="Nutrient germinant receptor protein C, domain 3"/>
    <property type="match status" value="1"/>
</dbReference>
<proteinExistence type="inferred from homology"/>
<evidence type="ECO:0000313" key="12">
    <source>
        <dbReference type="Proteomes" id="UP000198915"/>
    </source>
</evidence>
<gene>
    <name evidence="11" type="ORF">SAMN05518846_103315</name>
</gene>
<feature type="chain" id="PRO_5038859048" evidence="8">
    <location>
        <begin position="21"/>
        <end position="356"/>
    </location>
</feature>
<dbReference type="InterPro" id="IPR057336">
    <property type="entry name" value="GerAC_N"/>
</dbReference>
<organism evidence="11 12">
    <name type="scientific">Brevibacillus centrosporus</name>
    <dbReference type="NCBI Taxonomy" id="54910"/>
    <lineage>
        <taxon>Bacteria</taxon>
        <taxon>Bacillati</taxon>
        <taxon>Bacillota</taxon>
        <taxon>Bacilli</taxon>
        <taxon>Bacillales</taxon>
        <taxon>Paenibacillaceae</taxon>
        <taxon>Brevibacillus</taxon>
    </lineage>
</organism>
<evidence type="ECO:0000256" key="4">
    <source>
        <dbReference type="ARBA" id="ARBA00022729"/>
    </source>
</evidence>
<keyword evidence="4 8" id="KW-0732">Signal</keyword>
<keyword evidence="6" id="KW-0564">Palmitate</keyword>